<reference evidence="2 3" key="1">
    <citation type="submission" date="2019-06" db="EMBL/GenBank/DDBJ databases">
        <title>Echinicola alkalisoli sp. nov. isolated from saline soil.</title>
        <authorList>
            <person name="Sun J.-Q."/>
            <person name="Xu L."/>
        </authorList>
    </citation>
    <scope>NUCLEOTIDE SEQUENCE [LARGE SCALE GENOMIC DNA]</scope>
    <source>
        <strain evidence="2 3">LN3S3</strain>
    </source>
</reference>
<evidence type="ECO:0000256" key="1">
    <source>
        <dbReference type="SAM" id="MobiDB-lite"/>
    </source>
</evidence>
<organism evidence="2 3">
    <name type="scientific">Echinicola soli</name>
    <dbReference type="NCBI Taxonomy" id="2591634"/>
    <lineage>
        <taxon>Bacteria</taxon>
        <taxon>Pseudomonadati</taxon>
        <taxon>Bacteroidota</taxon>
        <taxon>Cytophagia</taxon>
        <taxon>Cytophagales</taxon>
        <taxon>Cyclobacteriaceae</taxon>
        <taxon>Echinicola</taxon>
    </lineage>
</organism>
<evidence type="ECO:0000313" key="3">
    <source>
        <dbReference type="Proteomes" id="UP000316614"/>
    </source>
</evidence>
<keyword evidence="3" id="KW-1185">Reference proteome</keyword>
<evidence type="ECO:0000313" key="2">
    <source>
        <dbReference type="EMBL" id="QDH79260.1"/>
    </source>
</evidence>
<dbReference type="AlphaFoldDB" id="A0A514CHL2"/>
<dbReference type="KEGG" id="echi:FKX85_09535"/>
<dbReference type="EMBL" id="CP041253">
    <property type="protein sequence ID" value="QDH79260.1"/>
    <property type="molecule type" value="Genomic_DNA"/>
</dbReference>
<accession>A0A514CHL2</accession>
<dbReference type="RefSeq" id="WP_141614507.1">
    <property type="nucleotide sequence ID" value="NZ_CP041253.1"/>
</dbReference>
<name>A0A514CHL2_9BACT</name>
<gene>
    <name evidence="2" type="ORF">FKX85_09535</name>
</gene>
<dbReference type="PROSITE" id="PS51257">
    <property type="entry name" value="PROKAR_LIPOPROTEIN"/>
    <property type="match status" value="1"/>
</dbReference>
<proteinExistence type="predicted"/>
<feature type="region of interest" description="Disordered" evidence="1">
    <location>
        <begin position="30"/>
        <end position="62"/>
    </location>
</feature>
<sequence>MKNSPKQIPRAVLLFVLPLGLVMSCQEEIPPENTAPDTAGPVGNGYAMRTSTGKSLFGGEYA</sequence>
<dbReference type="Proteomes" id="UP000316614">
    <property type="component" value="Chromosome"/>
</dbReference>
<protein>
    <submittedName>
        <fullName evidence="2">Uncharacterized protein</fullName>
    </submittedName>
</protein>